<keyword evidence="2" id="KW-1185">Reference proteome</keyword>
<gene>
    <name evidence="1" type="ORF">HNR19_000268</name>
</gene>
<dbReference type="AlphaFoldDB" id="A0A853BUN6"/>
<evidence type="ECO:0000313" key="1">
    <source>
        <dbReference type="EMBL" id="NYI99569.1"/>
    </source>
</evidence>
<dbReference type="InterPro" id="IPR023393">
    <property type="entry name" value="START-like_dom_sf"/>
</dbReference>
<dbReference type="Pfam" id="PF10604">
    <property type="entry name" value="Polyketide_cyc2"/>
    <property type="match status" value="1"/>
</dbReference>
<comment type="caution">
    <text evidence="1">The sequence shown here is derived from an EMBL/GenBank/DDBJ whole genome shotgun (WGS) entry which is preliminary data.</text>
</comment>
<name>A0A853BUN6_9ACTN</name>
<reference evidence="1 2" key="1">
    <citation type="submission" date="2020-07" db="EMBL/GenBank/DDBJ databases">
        <title>Sequencing the genomes of 1000 actinobacteria strains.</title>
        <authorList>
            <person name="Klenk H.-P."/>
        </authorList>
    </citation>
    <scope>NUCLEOTIDE SEQUENCE [LARGE SCALE GENOMIC DNA]</scope>
    <source>
        <strain evidence="1 2">DSM 103833</strain>
    </source>
</reference>
<dbReference type="Gene3D" id="3.30.530.20">
    <property type="match status" value="1"/>
</dbReference>
<protein>
    <submittedName>
        <fullName evidence="1">Uncharacterized protein YndB with AHSA1/START domain</fullName>
    </submittedName>
</protein>
<proteinExistence type="predicted"/>
<accession>A0A853BUN6</accession>
<dbReference type="InterPro" id="IPR019587">
    <property type="entry name" value="Polyketide_cyclase/dehydratase"/>
</dbReference>
<sequence length="157" mass="16810">MANPSASIDIDAPIDLVWQVMLDTEAYGEWNPFVVRAETPQPAAVGNPIVLHVRWANGKGTRSPERVTAVEPPTTSADGTATAVLSYRYEGLPSRLGLVRGVRHQRLTQRAGGPTTYDTVEEFSGPLVKLAGPGRVADGFRRHAAALKGRAEELAAP</sequence>
<dbReference type="Proteomes" id="UP000530424">
    <property type="component" value="Unassembled WGS sequence"/>
</dbReference>
<organism evidence="1 2">
    <name type="scientific">Nocardioides thalensis</name>
    <dbReference type="NCBI Taxonomy" id="1914755"/>
    <lineage>
        <taxon>Bacteria</taxon>
        <taxon>Bacillati</taxon>
        <taxon>Actinomycetota</taxon>
        <taxon>Actinomycetes</taxon>
        <taxon>Propionibacteriales</taxon>
        <taxon>Nocardioidaceae</taxon>
        <taxon>Nocardioides</taxon>
    </lineage>
</organism>
<dbReference type="EMBL" id="JACCFP010000001">
    <property type="protein sequence ID" value="NYI99569.1"/>
    <property type="molecule type" value="Genomic_DNA"/>
</dbReference>
<dbReference type="RefSeq" id="WP_179666201.1">
    <property type="nucleotide sequence ID" value="NZ_JACCFP010000001.1"/>
</dbReference>
<dbReference type="CDD" id="cd07822">
    <property type="entry name" value="SRPBCC_4"/>
    <property type="match status" value="1"/>
</dbReference>
<dbReference type="SUPFAM" id="SSF55961">
    <property type="entry name" value="Bet v1-like"/>
    <property type="match status" value="1"/>
</dbReference>
<evidence type="ECO:0000313" key="2">
    <source>
        <dbReference type="Proteomes" id="UP000530424"/>
    </source>
</evidence>